<evidence type="ECO:0000256" key="1">
    <source>
        <dbReference type="ARBA" id="ARBA00005323"/>
    </source>
</evidence>
<evidence type="ECO:0000259" key="3">
    <source>
        <dbReference type="SMART" id="SM01119"/>
    </source>
</evidence>
<protein>
    <recommendedName>
        <fullName evidence="3">D-serine dehydratase-like domain-containing protein</fullName>
    </recommendedName>
</protein>
<organism evidence="4">
    <name type="scientific">marine metagenome</name>
    <dbReference type="NCBI Taxonomy" id="408172"/>
    <lineage>
        <taxon>unclassified sequences</taxon>
        <taxon>metagenomes</taxon>
        <taxon>ecological metagenomes</taxon>
    </lineage>
</organism>
<dbReference type="PANTHER" id="PTHR28004">
    <property type="entry name" value="ZGC:162816-RELATED"/>
    <property type="match status" value="1"/>
</dbReference>
<keyword evidence="2" id="KW-0456">Lyase</keyword>
<dbReference type="Pfam" id="PF01168">
    <property type="entry name" value="Ala_racemase_N"/>
    <property type="match status" value="1"/>
</dbReference>
<dbReference type="InterPro" id="IPR042208">
    <property type="entry name" value="D-ser_dehydrat-like_sf"/>
</dbReference>
<dbReference type="SUPFAM" id="SSF51419">
    <property type="entry name" value="PLP-binding barrel"/>
    <property type="match status" value="1"/>
</dbReference>
<dbReference type="InterPro" id="IPR029066">
    <property type="entry name" value="PLP-binding_barrel"/>
</dbReference>
<proteinExistence type="inferred from homology"/>
<sequence length="284" mass="30693">IKDLNALGANVSVLLDSVDQARSINKFCEENDCSISALVEIDCDGNRGGLKPNDPLLIQVAKTLDSGQGRFLGVLAHAGGSYSCFDEASLREAAQNEVNQVRLAVSNLSKRDISCRVVSICSTPTAYSYENLDGITEVRAGVYTFFDLVMAGIGVCDKTDIASSVVTTVIGHNKDKGWLIIDAGWMALSSDRGTAKQPQDCGYGLVANTDSQIIDGLQVIKANQEHGIIGSALPGTINFDDFPIGLKIHILPNHACATSAMHRRYHVFDKVNQTYESWVRIQGW</sequence>
<reference evidence="4" key="1">
    <citation type="submission" date="2018-05" db="EMBL/GenBank/DDBJ databases">
        <authorList>
            <person name="Lanie J.A."/>
            <person name="Ng W.-L."/>
            <person name="Kazmierczak K.M."/>
            <person name="Andrzejewski T.M."/>
            <person name="Davidsen T.M."/>
            <person name="Wayne K.J."/>
            <person name="Tettelin H."/>
            <person name="Glass J.I."/>
            <person name="Rusch D."/>
            <person name="Podicherti R."/>
            <person name="Tsui H.-C.T."/>
            <person name="Winkler M.E."/>
        </authorList>
    </citation>
    <scope>NUCLEOTIDE SEQUENCE</scope>
</reference>
<feature type="non-terminal residue" evidence="4">
    <location>
        <position position="1"/>
    </location>
</feature>
<dbReference type="PANTHER" id="PTHR28004:SF2">
    <property type="entry name" value="D-SERINE DEHYDRATASE"/>
    <property type="match status" value="1"/>
</dbReference>
<dbReference type="Gene3D" id="2.40.37.20">
    <property type="entry name" value="D-serine dehydratase-like domain"/>
    <property type="match status" value="1"/>
</dbReference>
<evidence type="ECO:0000256" key="2">
    <source>
        <dbReference type="ARBA" id="ARBA00023239"/>
    </source>
</evidence>
<dbReference type="EMBL" id="UINC01094414">
    <property type="protein sequence ID" value="SVC49630.1"/>
    <property type="molecule type" value="Genomic_DNA"/>
</dbReference>
<dbReference type="InterPro" id="IPR026956">
    <property type="entry name" value="D-ser_dehydrat-like_dom"/>
</dbReference>
<evidence type="ECO:0000313" key="4">
    <source>
        <dbReference type="EMBL" id="SVC49630.1"/>
    </source>
</evidence>
<dbReference type="GO" id="GO:0036088">
    <property type="term" value="P:D-serine catabolic process"/>
    <property type="evidence" value="ECO:0007669"/>
    <property type="project" value="TreeGrafter"/>
</dbReference>
<accession>A0A382MLX9</accession>
<dbReference type="GO" id="GO:0008721">
    <property type="term" value="F:D-serine ammonia-lyase activity"/>
    <property type="evidence" value="ECO:0007669"/>
    <property type="project" value="TreeGrafter"/>
</dbReference>
<dbReference type="Pfam" id="PF14031">
    <property type="entry name" value="D-ser_dehydrat"/>
    <property type="match status" value="1"/>
</dbReference>
<name>A0A382MLX9_9ZZZZ</name>
<dbReference type="InterPro" id="IPR051466">
    <property type="entry name" value="D-amino_acid_metab_enzyme"/>
</dbReference>
<dbReference type="InterPro" id="IPR001608">
    <property type="entry name" value="Ala_racemase_N"/>
</dbReference>
<dbReference type="SMART" id="SM01119">
    <property type="entry name" value="D-ser_dehydrat"/>
    <property type="match status" value="1"/>
</dbReference>
<feature type="domain" description="D-serine dehydratase-like" evidence="3">
    <location>
        <begin position="162"/>
        <end position="269"/>
    </location>
</feature>
<gene>
    <name evidence="4" type="ORF">METZ01_LOCUS302484</name>
</gene>
<dbReference type="AlphaFoldDB" id="A0A382MLX9"/>
<comment type="similarity">
    <text evidence="1">Belongs to the DSD1 family.</text>
</comment>